<comment type="similarity">
    <text evidence="2 11">Belongs to the acyl-CoA dehydrogenase family.</text>
</comment>
<evidence type="ECO:0000256" key="9">
    <source>
        <dbReference type="ARBA" id="ARBA00039033"/>
    </source>
</evidence>
<dbReference type="GO" id="GO:0046949">
    <property type="term" value="P:fatty-acyl-CoA biosynthetic process"/>
    <property type="evidence" value="ECO:0007669"/>
    <property type="project" value="TreeGrafter"/>
</dbReference>
<dbReference type="InterPro" id="IPR006091">
    <property type="entry name" value="Acyl-CoA_Oxase/DH_mid-dom"/>
</dbReference>
<dbReference type="Gene3D" id="1.20.140.10">
    <property type="entry name" value="Butyryl-CoA Dehydrogenase, subunit A, domain 3"/>
    <property type="match status" value="1"/>
</dbReference>
<proteinExistence type="inferred from homology"/>
<dbReference type="PANTHER" id="PTHR42807:SF1">
    <property type="entry name" value="GLUTARYL-COA DEHYDROGENASE, MITOCHONDRIAL"/>
    <property type="match status" value="1"/>
</dbReference>
<evidence type="ECO:0000259" key="13">
    <source>
        <dbReference type="Pfam" id="PF02770"/>
    </source>
</evidence>
<dbReference type="InterPro" id="IPR052033">
    <property type="entry name" value="Glutaryl-CoA_DH_mitochondrial"/>
</dbReference>
<dbReference type="EC" id="1.3.8.6" evidence="9"/>
<dbReference type="InterPro" id="IPR009100">
    <property type="entry name" value="AcylCoA_DH/oxidase_NM_dom_sf"/>
</dbReference>
<dbReference type="FunFam" id="1.10.540.10:FF:000003">
    <property type="entry name" value="glutaryl-CoA dehydrogenase, mitochondrial"/>
    <property type="match status" value="1"/>
</dbReference>
<comment type="cofactor">
    <cofactor evidence="1 11">
        <name>FAD</name>
        <dbReference type="ChEBI" id="CHEBI:57692"/>
    </cofactor>
</comment>
<dbReference type="FunFam" id="1.20.140.10:FF:000006">
    <property type="entry name" value="Glutaryl-CoA dehydrogenase, mitochondrial"/>
    <property type="match status" value="1"/>
</dbReference>
<comment type="catalytic activity">
    <reaction evidence="10">
        <text>glutaryl-CoA + oxidized [electron-transfer flavoprotein] + 2 H(+) = (2E)-butenoyl-CoA + reduced [electron-transfer flavoprotein] + CO2</text>
        <dbReference type="Rhea" id="RHEA:13389"/>
        <dbReference type="Rhea" id="RHEA-COMP:10685"/>
        <dbReference type="Rhea" id="RHEA-COMP:10686"/>
        <dbReference type="ChEBI" id="CHEBI:15378"/>
        <dbReference type="ChEBI" id="CHEBI:16526"/>
        <dbReference type="ChEBI" id="CHEBI:57332"/>
        <dbReference type="ChEBI" id="CHEBI:57378"/>
        <dbReference type="ChEBI" id="CHEBI:57692"/>
        <dbReference type="ChEBI" id="CHEBI:58307"/>
        <dbReference type="EC" id="1.3.8.6"/>
    </reaction>
</comment>
<dbReference type="CDD" id="cd01151">
    <property type="entry name" value="GCD"/>
    <property type="match status" value="1"/>
</dbReference>
<dbReference type="InterPro" id="IPR013786">
    <property type="entry name" value="AcylCoA_DH/ox_N"/>
</dbReference>
<evidence type="ECO:0000256" key="10">
    <source>
        <dbReference type="ARBA" id="ARBA00049493"/>
    </source>
</evidence>
<organism evidence="15 16">
    <name type="scientific">Paracoccus aurantiacus</name>
    <dbReference type="NCBI Taxonomy" id="2599412"/>
    <lineage>
        <taxon>Bacteria</taxon>
        <taxon>Pseudomonadati</taxon>
        <taxon>Pseudomonadota</taxon>
        <taxon>Alphaproteobacteria</taxon>
        <taxon>Rhodobacterales</taxon>
        <taxon>Paracoccaceae</taxon>
        <taxon>Paracoccus</taxon>
    </lineage>
</organism>
<evidence type="ECO:0000313" key="16">
    <source>
        <dbReference type="Proteomes" id="UP000321562"/>
    </source>
</evidence>
<reference evidence="15 16" key="1">
    <citation type="submission" date="2019-08" db="EMBL/GenBank/DDBJ databases">
        <authorList>
            <person name="Ye J."/>
        </authorList>
    </citation>
    <scope>NUCLEOTIDE SEQUENCE [LARGE SCALE GENOMIC DNA]</scope>
    <source>
        <strain evidence="15 16">TK008</strain>
    </source>
</reference>
<dbReference type="Gene3D" id="1.10.540.10">
    <property type="entry name" value="Acyl-CoA dehydrogenase/oxidase, N-terminal domain"/>
    <property type="match status" value="1"/>
</dbReference>
<evidence type="ECO:0000256" key="4">
    <source>
        <dbReference type="ARBA" id="ARBA00022827"/>
    </source>
</evidence>
<evidence type="ECO:0000256" key="1">
    <source>
        <dbReference type="ARBA" id="ARBA00001974"/>
    </source>
</evidence>
<dbReference type="FunFam" id="2.40.110.10:FF:000008">
    <property type="entry name" value="Glutaryl-CoA dehydrogenase, mitochondrial"/>
    <property type="match status" value="1"/>
</dbReference>
<dbReference type="GO" id="GO:0050660">
    <property type="term" value="F:flavin adenine dinucleotide binding"/>
    <property type="evidence" value="ECO:0007669"/>
    <property type="project" value="InterPro"/>
</dbReference>
<comment type="caution">
    <text evidence="15">The sequence shown here is derived from an EMBL/GenBank/DDBJ whole genome shotgun (WGS) entry which is preliminary data.</text>
</comment>
<dbReference type="Proteomes" id="UP000321562">
    <property type="component" value="Unassembled WGS sequence"/>
</dbReference>
<feature type="domain" description="Acyl-CoA dehydrogenase/oxidase N-terminal" evidence="14">
    <location>
        <begin position="27"/>
        <end position="139"/>
    </location>
</feature>
<comment type="pathway">
    <text evidence="7">Amino-acid metabolism; lysine degradation.</text>
</comment>
<dbReference type="Pfam" id="PF02770">
    <property type="entry name" value="Acyl-CoA_dh_M"/>
    <property type="match status" value="1"/>
</dbReference>
<evidence type="ECO:0000259" key="12">
    <source>
        <dbReference type="Pfam" id="PF00441"/>
    </source>
</evidence>
<dbReference type="PROSITE" id="PS00072">
    <property type="entry name" value="ACYL_COA_DH_1"/>
    <property type="match status" value="1"/>
</dbReference>
<dbReference type="InterPro" id="IPR037069">
    <property type="entry name" value="AcylCoA_DH/ox_N_sf"/>
</dbReference>
<sequence length="402" mass="44269">MALKPKDSPDLGRFDWEDPFRLDEQLTEEERAIRDAARAYAQDKLQPRVIDAYRDENTDPAIFREMGDMGLLGVTVPEEYGGIGASYVAYGLVAREVERVDSGYRSMMSVQSSLVMYPIYAYGSEEQRQKYLPKLASGEWIGCFGLTEPDAGSDPAGMKTRAKKTANGYVLNGSKMWISNSPIADVFVVWAKSEEHGGKIRGFVLEKGMKGLSAPKIGGKLSLRASITGEIVMDNVEVGEDALLPNVEGLKGPFGCLNRARYGISWGALGAAEFCLHAARQYGLDRHQFGKPLAQTQLHQLKLANMMTEIALGMQGSLRVGRLLDEAKAAPEMISIIKRNNCGKALEIARWARDMHGGNGISEEFQVMRHMVNLETVNTYEGTHDVHALILGRAITGLQAFF</sequence>
<keyword evidence="6 11" id="KW-0560">Oxidoreductase</keyword>
<dbReference type="GO" id="GO:0004361">
    <property type="term" value="F:glutaryl-CoA dehydrogenase activity"/>
    <property type="evidence" value="ECO:0007669"/>
    <property type="project" value="UniProtKB-EC"/>
</dbReference>
<dbReference type="GO" id="GO:0000062">
    <property type="term" value="F:fatty-acyl-CoA binding"/>
    <property type="evidence" value="ECO:0007669"/>
    <property type="project" value="TreeGrafter"/>
</dbReference>
<evidence type="ECO:0000256" key="2">
    <source>
        <dbReference type="ARBA" id="ARBA00009347"/>
    </source>
</evidence>
<evidence type="ECO:0000256" key="6">
    <source>
        <dbReference type="ARBA" id="ARBA00023002"/>
    </source>
</evidence>
<dbReference type="RefSeq" id="WP_147097859.1">
    <property type="nucleotide sequence ID" value="NZ_JBHUFH010000011.1"/>
</dbReference>
<dbReference type="InterPro" id="IPR046373">
    <property type="entry name" value="Acyl-CoA_Oxase/DH_mid-dom_sf"/>
</dbReference>
<evidence type="ECO:0000256" key="11">
    <source>
        <dbReference type="RuleBase" id="RU362125"/>
    </source>
</evidence>
<dbReference type="EMBL" id="VOPL01000003">
    <property type="protein sequence ID" value="TXB69244.1"/>
    <property type="molecule type" value="Genomic_DNA"/>
</dbReference>
<dbReference type="Pfam" id="PF02771">
    <property type="entry name" value="Acyl-CoA_dh_N"/>
    <property type="match status" value="1"/>
</dbReference>
<gene>
    <name evidence="15" type="ORF">FQV27_09795</name>
</gene>
<dbReference type="SUPFAM" id="SSF47203">
    <property type="entry name" value="Acyl-CoA dehydrogenase C-terminal domain-like"/>
    <property type="match status" value="1"/>
</dbReference>
<dbReference type="PROSITE" id="PS00073">
    <property type="entry name" value="ACYL_COA_DH_2"/>
    <property type="match status" value="1"/>
</dbReference>
<evidence type="ECO:0000256" key="5">
    <source>
        <dbReference type="ARBA" id="ARBA00022946"/>
    </source>
</evidence>
<name>A0A5C6S6J1_9RHOB</name>
<dbReference type="OrthoDB" id="9775090at2"/>
<dbReference type="Gene3D" id="2.40.110.10">
    <property type="entry name" value="Butyryl-CoA Dehydrogenase, subunit A, domain 2"/>
    <property type="match status" value="1"/>
</dbReference>
<dbReference type="InterPro" id="IPR036250">
    <property type="entry name" value="AcylCo_DH-like_C"/>
</dbReference>
<feature type="domain" description="Acyl-CoA oxidase/dehydrogenase middle" evidence="13">
    <location>
        <begin position="143"/>
        <end position="236"/>
    </location>
</feature>
<evidence type="ECO:0000313" key="15">
    <source>
        <dbReference type="EMBL" id="TXB69244.1"/>
    </source>
</evidence>
<evidence type="ECO:0000256" key="7">
    <source>
        <dbReference type="ARBA" id="ARBA00037899"/>
    </source>
</evidence>
<accession>A0A5C6S6J1</accession>
<dbReference type="AlphaFoldDB" id="A0A5C6S6J1"/>
<evidence type="ECO:0000259" key="14">
    <source>
        <dbReference type="Pfam" id="PF02771"/>
    </source>
</evidence>
<keyword evidence="3 11" id="KW-0285">Flavoprotein</keyword>
<dbReference type="GO" id="GO:0033539">
    <property type="term" value="P:fatty acid beta-oxidation using acyl-CoA dehydrogenase"/>
    <property type="evidence" value="ECO:0007669"/>
    <property type="project" value="TreeGrafter"/>
</dbReference>
<keyword evidence="16" id="KW-1185">Reference proteome</keyword>
<feature type="domain" description="Acyl-CoA dehydrogenase/oxidase C-terminal" evidence="12">
    <location>
        <begin position="255"/>
        <end position="395"/>
    </location>
</feature>
<keyword evidence="4 11" id="KW-0274">FAD</keyword>
<keyword evidence="5" id="KW-0809">Transit peptide</keyword>
<evidence type="ECO:0000256" key="3">
    <source>
        <dbReference type="ARBA" id="ARBA00022630"/>
    </source>
</evidence>
<protein>
    <recommendedName>
        <fullName evidence="9">glutaryl-CoA dehydrogenase (ETF)</fullName>
        <ecNumber evidence="9">1.3.8.6</ecNumber>
    </recommendedName>
</protein>
<dbReference type="InterPro" id="IPR006089">
    <property type="entry name" value="Acyl-CoA_DH_CS"/>
</dbReference>
<dbReference type="SUPFAM" id="SSF56645">
    <property type="entry name" value="Acyl-CoA dehydrogenase NM domain-like"/>
    <property type="match status" value="1"/>
</dbReference>
<dbReference type="PANTHER" id="PTHR42807">
    <property type="entry name" value="GLUTARYL-COA DEHYDROGENASE, MITOCHONDRIAL"/>
    <property type="match status" value="1"/>
</dbReference>
<evidence type="ECO:0000256" key="8">
    <source>
        <dbReference type="ARBA" id="ARBA00037927"/>
    </source>
</evidence>
<dbReference type="Pfam" id="PF00441">
    <property type="entry name" value="Acyl-CoA_dh_1"/>
    <property type="match status" value="1"/>
</dbReference>
<dbReference type="InterPro" id="IPR009075">
    <property type="entry name" value="AcylCo_DH/oxidase_C"/>
</dbReference>
<comment type="pathway">
    <text evidence="8">Amino-acid metabolism; tryptophan metabolism.</text>
</comment>